<dbReference type="FunFam" id="3.40.50.12230:FF:000001">
    <property type="entry name" value="Methionyl-tRNA formyltransferase"/>
    <property type="match status" value="1"/>
</dbReference>
<dbReference type="NCBIfam" id="TIGR00460">
    <property type="entry name" value="fmt"/>
    <property type="match status" value="1"/>
</dbReference>
<dbReference type="InterPro" id="IPR005794">
    <property type="entry name" value="Fmt"/>
</dbReference>
<evidence type="ECO:0000259" key="8">
    <source>
        <dbReference type="Pfam" id="PF02911"/>
    </source>
</evidence>
<keyword evidence="6" id="KW-0732">Signal</keyword>
<dbReference type="PANTHER" id="PTHR11138">
    <property type="entry name" value="METHIONYL-TRNA FORMYLTRANSFERASE"/>
    <property type="match status" value="1"/>
</dbReference>
<feature type="signal peptide" evidence="6">
    <location>
        <begin position="1"/>
        <end position="20"/>
    </location>
</feature>
<dbReference type="InterPro" id="IPR041711">
    <property type="entry name" value="Met-tRNA-FMT_N"/>
</dbReference>
<feature type="domain" description="Formyl transferase N-terminal" evidence="7">
    <location>
        <begin position="1"/>
        <end position="180"/>
    </location>
</feature>
<reference evidence="9 10" key="1">
    <citation type="submission" date="2018-02" db="EMBL/GenBank/DDBJ databases">
        <authorList>
            <person name="Cohen D.B."/>
            <person name="Kent A.D."/>
        </authorList>
    </citation>
    <scope>NUCLEOTIDE SEQUENCE [LARGE SCALE GENOMIC DNA]</scope>
    <source>
        <strain evidence="9">1</strain>
    </source>
</reference>
<evidence type="ECO:0000259" key="7">
    <source>
        <dbReference type="Pfam" id="PF00551"/>
    </source>
</evidence>
<dbReference type="InterPro" id="IPR002376">
    <property type="entry name" value="Formyl_transf_N"/>
</dbReference>
<dbReference type="Pfam" id="PF00551">
    <property type="entry name" value="Formyl_trans_N"/>
    <property type="match status" value="1"/>
</dbReference>
<sequence>MRIVFAGTPAVALPALQAVAASHHELLAVVTRPDAPQGRSNRPVPSPVAAWAAEHGVETLTPTRPSEPDFVERLRALAPDCCPVVAYGALIPPAVLAIPAHGWVNVHFSLLPAWRGAAPVQRAILAGDTETGITIFDLVPALDAGPVYLREASPLGEHETTGGVLTRLADRGASLLVDVLDALEAGTAVATTQPEQGVSRAPKLSVAEARVDWRRPALDIDRLIRACNPSPVAWTTYRGERLKLWLGHAHAGTVLPPGTLAVDKRSVHVGTGRGVLELLTVQPAGKRPMEAAAWGRGLGVDPGGFE</sequence>
<dbReference type="InterPro" id="IPR036477">
    <property type="entry name" value="Formyl_transf_N_sf"/>
</dbReference>
<dbReference type="GO" id="GO:0005829">
    <property type="term" value="C:cytosol"/>
    <property type="evidence" value="ECO:0007669"/>
    <property type="project" value="TreeGrafter"/>
</dbReference>
<keyword evidence="3 5" id="KW-0808">Transferase</keyword>
<comment type="similarity">
    <text evidence="1 5">Belongs to the Fmt family.</text>
</comment>
<comment type="catalytic activity">
    <reaction evidence="5">
        <text>L-methionyl-tRNA(fMet) + (6R)-10-formyltetrahydrofolate = N-formyl-L-methionyl-tRNA(fMet) + (6S)-5,6,7,8-tetrahydrofolate + H(+)</text>
        <dbReference type="Rhea" id="RHEA:24380"/>
        <dbReference type="Rhea" id="RHEA-COMP:9952"/>
        <dbReference type="Rhea" id="RHEA-COMP:9953"/>
        <dbReference type="ChEBI" id="CHEBI:15378"/>
        <dbReference type="ChEBI" id="CHEBI:57453"/>
        <dbReference type="ChEBI" id="CHEBI:78530"/>
        <dbReference type="ChEBI" id="CHEBI:78844"/>
        <dbReference type="ChEBI" id="CHEBI:195366"/>
        <dbReference type="EC" id="2.1.2.9"/>
    </reaction>
</comment>
<dbReference type="CDD" id="cd08646">
    <property type="entry name" value="FMT_core_Met-tRNA-FMT_N"/>
    <property type="match status" value="1"/>
</dbReference>
<evidence type="ECO:0000256" key="2">
    <source>
        <dbReference type="ARBA" id="ARBA00012261"/>
    </source>
</evidence>
<dbReference type="Gene3D" id="3.40.50.12230">
    <property type="match status" value="1"/>
</dbReference>
<dbReference type="InterPro" id="IPR044135">
    <property type="entry name" value="Met-tRNA-FMT_C"/>
</dbReference>
<evidence type="ECO:0000256" key="4">
    <source>
        <dbReference type="ARBA" id="ARBA00022917"/>
    </source>
</evidence>
<organism evidence="9 10">
    <name type="scientific">Micropruina glycogenica</name>
    <dbReference type="NCBI Taxonomy" id="75385"/>
    <lineage>
        <taxon>Bacteria</taxon>
        <taxon>Bacillati</taxon>
        <taxon>Actinomycetota</taxon>
        <taxon>Actinomycetes</taxon>
        <taxon>Propionibacteriales</taxon>
        <taxon>Nocardioidaceae</taxon>
        <taxon>Micropruina</taxon>
    </lineage>
</organism>
<name>A0A2N9JGE1_9ACTN</name>
<evidence type="ECO:0000313" key="9">
    <source>
        <dbReference type="EMBL" id="SPD86466.1"/>
    </source>
</evidence>
<comment type="function">
    <text evidence="5">Attaches a formyl group to the free amino group of methionyl-tRNA(fMet). The formyl group appears to play a dual role in the initiator identity of N-formylmethionyl-tRNA by promoting its recognition by IF2 and preventing the misappropriation of this tRNA by the elongation apparatus.</text>
</comment>
<evidence type="ECO:0000256" key="6">
    <source>
        <dbReference type="SAM" id="SignalP"/>
    </source>
</evidence>
<feature type="binding site" evidence="5">
    <location>
        <begin position="109"/>
        <end position="112"/>
    </location>
    <ligand>
        <name>(6S)-5,6,7,8-tetrahydrofolate</name>
        <dbReference type="ChEBI" id="CHEBI:57453"/>
    </ligand>
</feature>
<proteinExistence type="inferred from homology"/>
<dbReference type="HAMAP" id="MF_00182">
    <property type="entry name" value="Formyl_trans"/>
    <property type="match status" value="1"/>
</dbReference>
<evidence type="ECO:0000313" key="10">
    <source>
        <dbReference type="Proteomes" id="UP000238164"/>
    </source>
</evidence>
<feature type="domain" description="Formyl transferase C-terminal" evidence="8">
    <location>
        <begin position="203"/>
        <end position="297"/>
    </location>
</feature>
<dbReference type="EMBL" id="LT985188">
    <property type="protein sequence ID" value="SPD86466.1"/>
    <property type="molecule type" value="Genomic_DNA"/>
</dbReference>
<protein>
    <recommendedName>
        <fullName evidence="2 5">Methionyl-tRNA formyltransferase</fullName>
        <ecNumber evidence="2 5">2.1.2.9</ecNumber>
    </recommendedName>
</protein>
<dbReference type="InterPro" id="IPR005793">
    <property type="entry name" value="Formyl_trans_C"/>
</dbReference>
<evidence type="ECO:0000256" key="3">
    <source>
        <dbReference type="ARBA" id="ARBA00022679"/>
    </source>
</evidence>
<dbReference type="CDD" id="cd08704">
    <property type="entry name" value="Met_tRNA_FMT_C"/>
    <property type="match status" value="1"/>
</dbReference>
<dbReference type="KEGG" id="mgg:MPLG2_1430"/>
<dbReference type="AlphaFoldDB" id="A0A2N9JGE1"/>
<keyword evidence="10" id="KW-1185">Reference proteome</keyword>
<dbReference type="Proteomes" id="UP000238164">
    <property type="component" value="Chromosome 1"/>
</dbReference>
<dbReference type="RefSeq" id="WP_105185438.1">
    <property type="nucleotide sequence ID" value="NZ_BAAAGO010000033.1"/>
</dbReference>
<dbReference type="Pfam" id="PF02911">
    <property type="entry name" value="Formyl_trans_C"/>
    <property type="match status" value="1"/>
</dbReference>
<dbReference type="EC" id="2.1.2.9" evidence="2 5"/>
<dbReference type="SUPFAM" id="SSF53328">
    <property type="entry name" value="Formyltransferase"/>
    <property type="match status" value="1"/>
</dbReference>
<keyword evidence="4 5" id="KW-0648">Protein biosynthesis</keyword>
<dbReference type="GO" id="GO:0004479">
    <property type="term" value="F:methionyl-tRNA formyltransferase activity"/>
    <property type="evidence" value="ECO:0007669"/>
    <property type="project" value="UniProtKB-UniRule"/>
</dbReference>
<dbReference type="InterPro" id="IPR011034">
    <property type="entry name" value="Formyl_transferase-like_C_sf"/>
</dbReference>
<evidence type="ECO:0000256" key="1">
    <source>
        <dbReference type="ARBA" id="ARBA00010699"/>
    </source>
</evidence>
<dbReference type="OrthoDB" id="9802815at2"/>
<dbReference type="PANTHER" id="PTHR11138:SF5">
    <property type="entry name" value="METHIONYL-TRNA FORMYLTRANSFERASE, MITOCHONDRIAL"/>
    <property type="match status" value="1"/>
</dbReference>
<dbReference type="SUPFAM" id="SSF50486">
    <property type="entry name" value="FMT C-terminal domain-like"/>
    <property type="match status" value="1"/>
</dbReference>
<feature type="chain" id="PRO_5014660405" description="Methionyl-tRNA formyltransferase" evidence="6">
    <location>
        <begin position="21"/>
        <end position="306"/>
    </location>
</feature>
<gene>
    <name evidence="5 9" type="primary">fmt</name>
    <name evidence="9" type="ORF">MPLG2_1430</name>
</gene>
<evidence type="ECO:0000256" key="5">
    <source>
        <dbReference type="HAMAP-Rule" id="MF_00182"/>
    </source>
</evidence>
<accession>A0A2N9JGE1</accession>